<evidence type="ECO:0000259" key="6">
    <source>
        <dbReference type="SMART" id="SM00563"/>
    </source>
</evidence>
<dbReference type="GO" id="GO:0006654">
    <property type="term" value="P:phosphatidic acid biosynthetic process"/>
    <property type="evidence" value="ECO:0007669"/>
    <property type="project" value="TreeGrafter"/>
</dbReference>
<evidence type="ECO:0000256" key="2">
    <source>
        <dbReference type="ARBA" id="ARBA00013211"/>
    </source>
</evidence>
<keyword evidence="5" id="KW-0472">Membrane</keyword>
<keyword evidence="5" id="KW-1133">Transmembrane helix</keyword>
<dbReference type="GO" id="GO:0005783">
    <property type="term" value="C:endoplasmic reticulum"/>
    <property type="evidence" value="ECO:0007669"/>
    <property type="project" value="TreeGrafter"/>
</dbReference>
<evidence type="ECO:0000256" key="4">
    <source>
        <dbReference type="ARBA" id="ARBA00023315"/>
    </source>
</evidence>
<keyword evidence="4" id="KW-0012">Acyltransferase</keyword>
<accession>A0A0R3XBD3</accession>
<dbReference type="AlphaFoldDB" id="A0A0R3XBD3"/>
<dbReference type="PANTHER" id="PTHR10434:SF11">
    <property type="entry name" value="1-ACYL-SN-GLYCEROL-3-PHOSPHATE ACYLTRANSFERASE"/>
    <property type="match status" value="1"/>
</dbReference>
<name>A0A0R3XBD3_HYDTA</name>
<dbReference type="CDD" id="cd07989">
    <property type="entry name" value="LPLAT_AGPAT-like"/>
    <property type="match status" value="1"/>
</dbReference>
<dbReference type="PANTHER" id="PTHR10434">
    <property type="entry name" value="1-ACYL-SN-GLYCEROL-3-PHOSPHATE ACYLTRANSFERASE"/>
    <property type="match status" value="1"/>
</dbReference>
<protein>
    <recommendedName>
        <fullName evidence="2">1-acylglycerol-3-phosphate O-acyltransferase</fullName>
        <ecNumber evidence="2">2.3.1.51</ecNumber>
    </recommendedName>
</protein>
<dbReference type="EC" id="2.3.1.51" evidence="2"/>
<evidence type="ECO:0000313" key="7">
    <source>
        <dbReference type="WBParaSite" id="TTAC_0001086001-mRNA-1"/>
    </source>
</evidence>
<sequence>LVIIIPSTRARVHYFSAYFIYASVVLIGSTVYAFKFFLKGEPRYENSWLVSPIFSFLSAFSEFTKVYRLARTLMGLKPRIFGLETYDPEQQYIYIANHQSFIDVLYIWKLPSTVIAKDTLKYFGPLGAILYYTKSVLIHRSNHERAILEMNRAAEQIVNDKVSLFMFPEGTRNFSGRLLPFKKGAFHLAVQTHLPIQPVVVSCYNSFLDHKRFSFTPVPYGIYLLPPISTVGMDKSHVNELVERTYIAMSEIFDRTVHVLPEELGKDLRRKSD</sequence>
<reference evidence="7" key="1">
    <citation type="submission" date="2017-02" db="UniProtKB">
        <authorList>
            <consortium name="WormBaseParasite"/>
        </authorList>
    </citation>
    <scope>IDENTIFICATION</scope>
</reference>
<keyword evidence="3" id="KW-0808">Transferase</keyword>
<feature type="transmembrane region" description="Helical" evidence="5">
    <location>
        <begin position="12"/>
        <end position="34"/>
    </location>
</feature>
<dbReference type="InterPro" id="IPR002123">
    <property type="entry name" value="Plipid/glycerol_acylTrfase"/>
</dbReference>
<evidence type="ECO:0000256" key="1">
    <source>
        <dbReference type="ARBA" id="ARBA00004728"/>
    </source>
</evidence>
<dbReference type="Pfam" id="PF01553">
    <property type="entry name" value="Acyltransferase"/>
    <property type="match status" value="1"/>
</dbReference>
<dbReference type="SMART" id="SM00563">
    <property type="entry name" value="PlsC"/>
    <property type="match status" value="1"/>
</dbReference>
<proteinExistence type="predicted"/>
<dbReference type="GO" id="GO:0003841">
    <property type="term" value="F:1-acylglycerol-3-phosphate O-acyltransferase activity"/>
    <property type="evidence" value="ECO:0007669"/>
    <property type="project" value="UniProtKB-EC"/>
</dbReference>
<dbReference type="WBParaSite" id="TTAC_0001086001-mRNA-1">
    <property type="protein sequence ID" value="TTAC_0001086001-mRNA-1"/>
    <property type="gene ID" value="TTAC_0001086001"/>
</dbReference>
<dbReference type="STRING" id="6205.A0A0R3XBD3"/>
<dbReference type="SUPFAM" id="SSF69593">
    <property type="entry name" value="Glycerol-3-phosphate (1)-acyltransferase"/>
    <property type="match status" value="1"/>
</dbReference>
<evidence type="ECO:0000256" key="5">
    <source>
        <dbReference type="SAM" id="Phobius"/>
    </source>
</evidence>
<evidence type="ECO:0000256" key="3">
    <source>
        <dbReference type="ARBA" id="ARBA00022679"/>
    </source>
</evidence>
<comment type="pathway">
    <text evidence="1">Phospholipid metabolism; CDP-diacylglycerol biosynthesis; CDP-diacylglycerol from sn-glycerol 3-phosphate: step 2/3.</text>
</comment>
<feature type="domain" description="Phospholipid/glycerol acyltransferase" evidence="6">
    <location>
        <begin position="92"/>
        <end position="204"/>
    </location>
</feature>
<organism evidence="7">
    <name type="scientific">Hydatigena taeniaeformis</name>
    <name type="common">Feline tapeworm</name>
    <name type="synonym">Taenia taeniaeformis</name>
    <dbReference type="NCBI Taxonomy" id="6205"/>
    <lineage>
        <taxon>Eukaryota</taxon>
        <taxon>Metazoa</taxon>
        <taxon>Spiralia</taxon>
        <taxon>Lophotrochozoa</taxon>
        <taxon>Platyhelminthes</taxon>
        <taxon>Cestoda</taxon>
        <taxon>Eucestoda</taxon>
        <taxon>Cyclophyllidea</taxon>
        <taxon>Taeniidae</taxon>
        <taxon>Hydatigera</taxon>
    </lineage>
</organism>
<keyword evidence="5" id="KW-0812">Transmembrane</keyword>